<dbReference type="Pfam" id="PF00106">
    <property type="entry name" value="adh_short"/>
    <property type="match status" value="1"/>
</dbReference>
<dbReference type="SUPFAM" id="SSF51735">
    <property type="entry name" value="NAD(P)-binding Rossmann-fold domains"/>
    <property type="match status" value="1"/>
</dbReference>
<name>W9HU07_FUSOX</name>
<dbReference type="PRINTS" id="PR00081">
    <property type="entry name" value="GDHRDH"/>
</dbReference>
<accession>W9HU07</accession>
<dbReference type="InterPro" id="IPR002347">
    <property type="entry name" value="SDR_fam"/>
</dbReference>
<evidence type="ECO:0008006" key="6">
    <source>
        <dbReference type="Google" id="ProtNLM"/>
    </source>
</evidence>
<dbReference type="GO" id="GO:0016491">
    <property type="term" value="F:oxidoreductase activity"/>
    <property type="evidence" value="ECO:0007669"/>
    <property type="project" value="UniProtKB-KW"/>
</dbReference>
<sequence>MHGVPWGILQWFILFWVTMSSGLEERHSMVVWVTVFGLHPELRQIYYKFRRSCNIIPKSLQFNPTFNFTPITLLLKFSLHNFNMSRYASLYTNPQGPGDSRPTALQVVQDEQMQNQLIGKTAVITGVSSGIGIETARALAVTGIKLFLTARNLDKAKEALADFWNPDQMDLVQLELSSLDSVRVAAKTILSKTDELSIFIANAGVMAVPELTTTADGFEEQFATNHLSHFLLFELLKPSLLKASTEKFQSRVVVVSATAHRMQGIPASNDYNYETSGASAYTPWEAYARSKTANTYMANEIERRYGYRGIHATSVAPGLVASNIGRHIPQEVMAGVIGDKMHEVQSLEQAAASTLVAAVGREWEGRGGVYITNCSAAERGEDDGVSTSYTYVSHTYNPKDEQRLWNDSLKMVEKWNDYSTEDI</sequence>
<evidence type="ECO:0000256" key="1">
    <source>
        <dbReference type="ARBA" id="ARBA00006484"/>
    </source>
</evidence>
<dbReference type="InterPro" id="IPR036291">
    <property type="entry name" value="NAD(P)-bd_dom_sf"/>
</dbReference>
<dbReference type="HOGENOM" id="CLU_010194_44_0_1"/>
<feature type="signal peptide" evidence="3">
    <location>
        <begin position="1"/>
        <end position="22"/>
    </location>
</feature>
<dbReference type="Gene3D" id="3.40.50.720">
    <property type="entry name" value="NAD(P)-binding Rossmann-like Domain"/>
    <property type="match status" value="1"/>
</dbReference>
<protein>
    <recommendedName>
        <fullName evidence="6">WW domain-containing oxidoreductase</fullName>
    </recommendedName>
</protein>
<evidence type="ECO:0000256" key="3">
    <source>
        <dbReference type="SAM" id="SignalP"/>
    </source>
</evidence>
<evidence type="ECO:0000313" key="5">
    <source>
        <dbReference type="Proteomes" id="UP000030753"/>
    </source>
</evidence>
<dbReference type="AlphaFoldDB" id="W9HU07"/>
<gene>
    <name evidence="4" type="ORF">FOYG_13493</name>
</gene>
<dbReference type="EMBL" id="JH717847">
    <property type="protein sequence ID" value="EWY83696.1"/>
    <property type="molecule type" value="Genomic_DNA"/>
</dbReference>
<dbReference type="Proteomes" id="UP000030753">
    <property type="component" value="Unassembled WGS sequence"/>
</dbReference>
<comment type="similarity">
    <text evidence="1">Belongs to the short-chain dehydrogenases/reductases (SDR) family.</text>
</comment>
<feature type="chain" id="PRO_5004922231" description="WW domain-containing oxidoreductase" evidence="3">
    <location>
        <begin position="23"/>
        <end position="423"/>
    </location>
</feature>
<keyword evidence="3" id="KW-0732">Signal</keyword>
<proteinExistence type="inferred from homology"/>
<reference evidence="4 5" key="1">
    <citation type="submission" date="2011-06" db="EMBL/GenBank/DDBJ databases">
        <title>The Genome Sequence of Fusarium oxysporum FOSC 3-a.</title>
        <authorList>
            <consortium name="The Broad Institute Genome Sequencing Platform"/>
            <person name="Ma L.-J."/>
            <person name="Gale L.R."/>
            <person name="Schwartz D.C."/>
            <person name="Zhou S."/>
            <person name="Corby-Kistler H."/>
            <person name="Young S.K."/>
            <person name="Zeng Q."/>
            <person name="Gargeya S."/>
            <person name="Fitzgerald M."/>
            <person name="Haas B."/>
            <person name="Abouelleil A."/>
            <person name="Alvarado L."/>
            <person name="Arachchi H.M."/>
            <person name="Berlin A."/>
            <person name="Brown A."/>
            <person name="Chapman S.B."/>
            <person name="Chen Z."/>
            <person name="Dunbar C."/>
            <person name="Freedman E."/>
            <person name="Gearin G."/>
            <person name="Gellesch M."/>
            <person name="Goldberg J."/>
            <person name="Griggs A."/>
            <person name="Gujja S."/>
            <person name="Heiman D."/>
            <person name="Howarth C."/>
            <person name="Larson L."/>
            <person name="Lui A."/>
            <person name="MacDonald P.J.P."/>
            <person name="Mehta T."/>
            <person name="Montmayeur A."/>
            <person name="Murphy C."/>
            <person name="Neiman D."/>
            <person name="Pearson M."/>
            <person name="Priest M."/>
            <person name="Roberts A."/>
            <person name="Saif S."/>
            <person name="Shea T."/>
            <person name="Shenoy N."/>
            <person name="Sisk P."/>
            <person name="Stolte C."/>
            <person name="Sykes S."/>
            <person name="Wortman J."/>
            <person name="Nusbaum C."/>
            <person name="Birren B."/>
        </authorList>
    </citation>
    <scope>NUCLEOTIDE SEQUENCE [LARGE SCALE GENOMIC DNA]</scope>
    <source>
        <strain evidence="5">FOSC 3-a</strain>
    </source>
</reference>
<dbReference type="PANTHER" id="PTHR24320">
    <property type="entry name" value="RETINOL DEHYDROGENASE"/>
    <property type="match status" value="1"/>
</dbReference>
<evidence type="ECO:0000313" key="4">
    <source>
        <dbReference type="EMBL" id="EWY83696.1"/>
    </source>
</evidence>
<evidence type="ECO:0000256" key="2">
    <source>
        <dbReference type="ARBA" id="ARBA00023002"/>
    </source>
</evidence>
<organism evidence="4 5">
    <name type="scientific">Fusarium oxysporum NRRL 32931</name>
    <dbReference type="NCBI Taxonomy" id="660029"/>
    <lineage>
        <taxon>Eukaryota</taxon>
        <taxon>Fungi</taxon>
        <taxon>Dikarya</taxon>
        <taxon>Ascomycota</taxon>
        <taxon>Pezizomycotina</taxon>
        <taxon>Sordariomycetes</taxon>
        <taxon>Hypocreomycetidae</taxon>
        <taxon>Hypocreales</taxon>
        <taxon>Nectriaceae</taxon>
        <taxon>Fusarium</taxon>
        <taxon>Fusarium oxysporum species complex</taxon>
    </lineage>
</organism>
<dbReference type="OrthoDB" id="191139at2759"/>
<keyword evidence="2" id="KW-0560">Oxidoreductase</keyword>
<dbReference type="PANTHER" id="PTHR24320:SF272">
    <property type="entry name" value="NAD(P)-BINDING ROSSMANN-FOLD SUPERFAMILY PROTEIN"/>
    <property type="match status" value="1"/>
</dbReference>